<comment type="caution">
    <text evidence="1">The sequence shown here is derived from an EMBL/GenBank/DDBJ whole genome shotgun (WGS) entry which is preliminary data.</text>
</comment>
<organism evidence="1 2">
    <name type="scientific">Flavobacterium supellecticarium</name>
    <dbReference type="NCBI Taxonomy" id="2565924"/>
    <lineage>
        <taxon>Bacteria</taxon>
        <taxon>Pseudomonadati</taxon>
        <taxon>Bacteroidota</taxon>
        <taxon>Flavobacteriia</taxon>
        <taxon>Flavobacteriales</taxon>
        <taxon>Flavobacteriaceae</taxon>
        <taxon>Flavobacterium</taxon>
    </lineage>
</organism>
<dbReference type="AlphaFoldDB" id="A0A4S4A0K5"/>
<dbReference type="EMBL" id="SSNZ01000002">
    <property type="protein sequence ID" value="THF51727.1"/>
    <property type="molecule type" value="Genomic_DNA"/>
</dbReference>
<sequence>MKSLAILIIFLFFNSNQEKLYGKFKIEYEDRFKSQNGIVIFKDSIYERHLKNGKVVKGKIKYKKFSIELEDVGTNLEMDFYKGDIDKDTIFFNTRDLNNKAVTNNDIVINSGKLIRLKKEKSL</sequence>
<accession>A0A4S4A0K5</accession>
<protein>
    <submittedName>
        <fullName evidence="1">Uncharacterized protein</fullName>
    </submittedName>
</protein>
<reference evidence="1 2" key="1">
    <citation type="submission" date="2019-04" db="EMBL/GenBank/DDBJ databases">
        <title>Flavobacterium sp. nov. isolated from construction timber.</title>
        <authorList>
            <person name="Lin S.-Y."/>
            <person name="Chang C.-T."/>
            <person name="Young C.-C."/>
        </authorList>
    </citation>
    <scope>NUCLEOTIDE SEQUENCE [LARGE SCALE GENOMIC DNA]</scope>
    <source>
        <strain evidence="1 2">CC-CTC003</strain>
    </source>
</reference>
<dbReference type="RefSeq" id="WP_136402711.1">
    <property type="nucleotide sequence ID" value="NZ_SSNZ01000002.1"/>
</dbReference>
<evidence type="ECO:0000313" key="1">
    <source>
        <dbReference type="EMBL" id="THF51727.1"/>
    </source>
</evidence>
<keyword evidence="2" id="KW-1185">Reference proteome</keyword>
<dbReference type="Proteomes" id="UP000307507">
    <property type="component" value="Unassembled WGS sequence"/>
</dbReference>
<name>A0A4S4A0K5_9FLAO</name>
<evidence type="ECO:0000313" key="2">
    <source>
        <dbReference type="Proteomes" id="UP000307507"/>
    </source>
</evidence>
<gene>
    <name evidence="1" type="ORF">E6C50_08170</name>
</gene>
<proteinExistence type="predicted"/>